<dbReference type="GO" id="GO:0160148">
    <property type="term" value="F:tRNA pseudouridine(55) synthase activity"/>
    <property type="evidence" value="ECO:0007669"/>
    <property type="project" value="UniProtKB-EC"/>
</dbReference>
<dbReference type="RefSeq" id="WP_136426545.1">
    <property type="nucleotide sequence ID" value="NZ_SSSM01000002.1"/>
</dbReference>
<proteinExistence type="inferred from homology"/>
<evidence type="ECO:0000256" key="2">
    <source>
        <dbReference type="ARBA" id="ARBA00005642"/>
    </source>
</evidence>
<dbReference type="InterPro" id="IPR036974">
    <property type="entry name" value="PUA_sf"/>
</dbReference>
<dbReference type="GO" id="GO:0031119">
    <property type="term" value="P:tRNA pseudouridine synthesis"/>
    <property type="evidence" value="ECO:0007669"/>
    <property type="project" value="UniProtKB-UniRule"/>
</dbReference>
<evidence type="ECO:0000313" key="8">
    <source>
        <dbReference type="Proteomes" id="UP000309133"/>
    </source>
</evidence>
<dbReference type="CDD" id="cd02573">
    <property type="entry name" value="PseudoU_synth_EcTruB"/>
    <property type="match status" value="1"/>
</dbReference>
<dbReference type="Gene3D" id="2.30.130.10">
    <property type="entry name" value="PUA domain"/>
    <property type="match status" value="1"/>
</dbReference>
<evidence type="ECO:0000313" key="7">
    <source>
        <dbReference type="EMBL" id="THG32380.1"/>
    </source>
</evidence>
<dbReference type="SUPFAM" id="SSF55120">
    <property type="entry name" value="Pseudouridine synthase"/>
    <property type="match status" value="1"/>
</dbReference>
<dbReference type="Proteomes" id="UP000309133">
    <property type="component" value="Unassembled WGS sequence"/>
</dbReference>
<dbReference type="InterPro" id="IPR020103">
    <property type="entry name" value="PsdUridine_synth_cat_dom_sf"/>
</dbReference>
<dbReference type="NCBIfam" id="TIGR00431">
    <property type="entry name" value="TruB"/>
    <property type="match status" value="1"/>
</dbReference>
<dbReference type="InterPro" id="IPR002501">
    <property type="entry name" value="PsdUridine_synth_N"/>
</dbReference>
<organism evidence="7 8">
    <name type="scientific">Naasia lichenicola</name>
    <dbReference type="NCBI Taxonomy" id="2565933"/>
    <lineage>
        <taxon>Bacteria</taxon>
        <taxon>Bacillati</taxon>
        <taxon>Actinomycetota</taxon>
        <taxon>Actinomycetes</taxon>
        <taxon>Micrococcales</taxon>
        <taxon>Microbacteriaceae</taxon>
        <taxon>Naasia</taxon>
    </lineage>
</organism>
<dbReference type="Pfam" id="PF01509">
    <property type="entry name" value="TruB_N"/>
    <property type="match status" value="1"/>
</dbReference>
<dbReference type="OrthoDB" id="9802309at2"/>
<dbReference type="AlphaFoldDB" id="A0A4S4FP73"/>
<keyword evidence="8" id="KW-1185">Reference proteome</keyword>
<dbReference type="HAMAP" id="MF_01080">
    <property type="entry name" value="TruB_bact"/>
    <property type="match status" value="1"/>
</dbReference>
<comment type="catalytic activity">
    <reaction evidence="1 5">
        <text>uridine(55) in tRNA = pseudouridine(55) in tRNA</text>
        <dbReference type="Rhea" id="RHEA:42532"/>
        <dbReference type="Rhea" id="RHEA-COMP:10101"/>
        <dbReference type="Rhea" id="RHEA-COMP:10102"/>
        <dbReference type="ChEBI" id="CHEBI:65314"/>
        <dbReference type="ChEBI" id="CHEBI:65315"/>
        <dbReference type="EC" id="5.4.99.25"/>
    </reaction>
</comment>
<evidence type="ECO:0000256" key="3">
    <source>
        <dbReference type="ARBA" id="ARBA00022694"/>
    </source>
</evidence>
<dbReference type="Pfam" id="PF09142">
    <property type="entry name" value="TruB_C"/>
    <property type="match status" value="1"/>
</dbReference>
<feature type="domain" description="Dyskerin-like" evidence="6">
    <location>
        <begin position="15"/>
        <end position="43"/>
    </location>
</feature>
<dbReference type="EC" id="5.4.99.25" evidence="5"/>
<dbReference type="GO" id="GO:1990481">
    <property type="term" value="P:mRNA pseudouridine synthesis"/>
    <property type="evidence" value="ECO:0007669"/>
    <property type="project" value="TreeGrafter"/>
</dbReference>
<dbReference type="SUPFAM" id="SSF88697">
    <property type="entry name" value="PUA domain-like"/>
    <property type="match status" value="1"/>
</dbReference>
<evidence type="ECO:0000256" key="1">
    <source>
        <dbReference type="ARBA" id="ARBA00000385"/>
    </source>
</evidence>
<dbReference type="PANTHER" id="PTHR13767:SF2">
    <property type="entry name" value="PSEUDOURIDYLATE SYNTHASE TRUB1"/>
    <property type="match status" value="1"/>
</dbReference>
<name>A0A4S4FP73_9MICO</name>
<protein>
    <recommendedName>
        <fullName evidence="5">tRNA pseudouridine synthase B</fullName>
        <ecNumber evidence="5">5.4.99.25</ecNumber>
    </recommendedName>
    <alternativeName>
        <fullName evidence="5">tRNA pseudouridine(55) synthase</fullName>
        <shortName evidence="5">Psi55 synthase</shortName>
    </alternativeName>
    <alternativeName>
        <fullName evidence="5">tRNA pseudouridylate synthase</fullName>
    </alternativeName>
    <alternativeName>
        <fullName evidence="5">tRNA-uridine isomerase</fullName>
    </alternativeName>
</protein>
<dbReference type="InterPro" id="IPR012960">
    <property type="entry name" value="Dyskerin-like"/>
</dbReference>
<evidence type="ECO:0000256" key="5">
    <source>
        <dbReference type="HAMAP-Rule" id="MF_01080"/>
    </source>
</evidence>
<dbReference type="InterPro" id="IPR015947">
    <property type="entry name" value="PUA-like_sf"/>
</dbReference>
<dbReference type="EMBL" id="SSSM01000002">
    <property type="protein sequence ID" value="THG32380.1"/>
    <property type="molecule type" value="Genomic_DNA"/>
</dbReference>
<dbReference type="InterPro" id="IPR032819">
    <property type="entry name" value="TruB_C"/>
</dbReference>
<dbReference type="InterPro" id="IPR015225">
    <property type="entry name" value="tRNA_psdUridine_synth_fam2_C"/>
</dbReference>
<dbReference type="PANTHER" id="PTHR13767">
    <property type="entry name" value="TRNA-PSEUDOURIDINE SYNTHASE"/>
    <property type="match status" value="1"/>
</dbReference>
<comment type="similarity">
    <text evidence="2 5">Belongs to the pseudouridine synthase TruB family. Type 1 subfamily.</text>
</comment>
<accession>A0A4S4FP73</accession>
<keyword evidence="3 5" id="KW-0819">tRNA processing</keyword>
<dbReference type="Pfam" id="PF16198">
    <property type="entry name" value="TruB_C_2"/>
    <property type="match status" value="1"/>
</dbReference>
<evidence type="ECO:0000259" key="6">
    <source>
        <dbReference type="SMART" id="SM01136"/>
    </source>
</evidence>
<dbReference type="GO" id="GO:0003723">
    <property type="term" value="F:RNA binding"/>
    <property type="evidence" value="ECO:0007669"/>
    <property type="project" value="InterPro"/>
</dbReference>
<gene>
    <name evidence="5 7" type="primary">truB</name>
    <name evidence="7" type="ORF">E6C64_05020</name>
</gene>
<feature type="active site" description="Nucleophile" evidence="5">
    <location>
        <position position="62"/>
    </location>
</feature>
<keyword evidence="4 5" id="KW-0413">Isomerase</keyword>
<comment type="caution">
    <text evidence="7">The sequence shown here is derived from an EMBL/GenBank/DDBJ whole genome shotgun (WGS) entry which is preliminary data.</text>
</comment>
<comment type="function">
    <text evidence="5">Responsible for synthesis of pseudouridine from uracil-55 in the psi GC loop of transfer RNAs.</text>
</comment>
<reference evidence="7 8" key="1">
    <citation type="submission" date="2019-04" db="EMBL/GenBank/DDBJ databases">
        <authorList>
            <person name="Jiang L."/>
        </authorList>
    </citation>
    <scope>NUCLEOTIDE SEQUENCE [LARGE SCALE GENOMIC DNA]</scope>
    <source>
        <strain evidence="7 8">YIM 131853</strain>
    </source>
</reference>
<evidence type="ECO:0000256" key="4">
    <source>
        <dbReference type="ARBA" id="ARBA00023235"/>
    </source>
</evidence>
<sequence>MPAPSESAGIAAAAQISTSNSTGVPNGILLVDKPSGPTSHDVVSRVRRAAGTRKVGHAGTLDPMATGLLVLGLGPATRLLTHLVGIDKVYLATIRLGQATTTDDAEGDPVGPFIDATAVRQDAVLDSIARLSGAIQQVPSSVSAIKVDGQRSYARVRAGEEVDLPARPVIVSEFRVLDRRDATDRPGAVDLDVVVACSSGTYVRALARDLGAALGVGGHLTALRRTRVGPFDIEESTRLQDVTSADDALAPAAVARRLFPAIELDATDAIALGHGKRIALPASAPGGPIAAIGPDGALVALITVGDDHVGQVLTGFPSVGPA</sequence>
<dbReference type="SMART" id="SM01136">
    <property type="entry name" value="DKCLD"/>
    <property type="match status" value="1"/>
</dbReference>
<dbReference type="Gene3D" id="3.30.2350.10">
    <property type="entry name" value="Pseudouridine synthase"/>
    <property type="match status" value="1"/>
</dbReference>
<dbReference type="InterPro" id="IPR014780">
    <property type="entry name" value="tRNA_psdUridine_synth_TruB"/>
</dbReference>